<dbReference type="EMBL" id="CP111018">
    <property type="protein sequence ID" value="WAR09602.1"/>
    <property type="molecule type" value="Genomic_DNA"/>
</dbReference>
<evidence type="ECO:0000313" key="2">
    <source>
        <dbReference type="Proteomes" id="UP001164746"/>
    </source>
</evidence>
<evidence type="ECO:0000313" key="1">
    <source>
        <dbReference type="EMBL" id="WAR09602.1"/>
    </source>
</evidence>
<dbReference type="Proteomes" id="UP001164746">
    <property type="component" value="Chromosome 7"/>
</dbReference>
<organism evidence="1 2">
    <name type="scientific">Mya arenaria</name>
    <name type="common">Soft-shell clam</name>
    <dbReference type="NCBI Taxonomy" id="6604"/>
    <lineage>
        <taxon>Eukaryota</taxon>
        <taxon>Metazoa</taxon>
        <taxon>Spiralia</taxon>
        <taxon>Lophotrochozoa</taxon>
        <taxon>Mollusca</taxon>
        <taxon>Bivalvia</taxon>
        <taxon>Autobranchia</taxon>
        <taxon>Heteroconchia</taxon>
        <taxon>Euheterodonta</taxon>
        <taxon>Imparidentia</taxon>
        <taxon>Neoheterodontei</taxon>
        <taxon>Myida</taxon>
        <taxon>Myoidea</taxon>
        <taxon>Myidae</taxon>
        <taxon>Mya</taxon>
    </lineage>
</organism>
<name>A0ABY7EKU9_MYAAR</name>
<protein>
    <submittedName>
        <fullName evidence="1">Uncharacterized protein</fullName>
    </submittedName>
</protein>
<reference evidence="1" key="1">
    <citation type="submission" date="2022-11" db="EMBL/GenBank/DDBJ databases">
        <title>Centuries of genome instability and evolution in soft-shell clam transmissible cancer (bioRxiv).</title>
        <authorList>
            <person name="Hart S.F.M."/>
            <person name="Yonemitsu M.A."/>
            <person name="Giersch R.M."/>
            <person name="Beal B.F."/>
            <person name="Arriagada G."/>
            <person name="Davis B.W."/>
            <person name="Ostrander E.A."/>
            <person name="Goff S.P."/>
            <person name="Metzger M.J."/>
        </authorList>
    </citation>
    <scope>NUCLEOTIDE SEQUENCE</scope>
    <source>
        <strain evidence="1">MELC-2E11</strain>
        <tissue evidence="1">Siphon/mantle</tissue>
    </source>
</reference>
<sequence length="143" mass="16052">MVQSNTQPPWFDISIFITTDAATAEDTNVKLTGRARHSSICAVKAVFEELSLTERLSKKITLNEALAIDISKYESQKSDRGLSNTPWPLLHELLHGNWEGRDNVPDTEQDDKGDLLEENSEHDCQTGYKALIYLSLRLTCGMV</sequence>
<accession>A0ABY7EKU9</accession>
<proteinExistence type="predicted"/>
<keyword evidence="2" id="KW-1185">Reference proteome</keyword>
<gene>
    <name evidence="1" type="ORF">MAR_034678</name>
</gene>